<dbReference type="GO" id="GO:0050839">
    <property type="term" value="F:cell adhesion molecule binding"/>
    <property type="evidence" value="ECO:0007669"/>
    <property type="project" value="TreeGrafter"/>
</dbReference>
<dbReference type="EMBL" id="JABXBU010002072">
    <property type="protein sequence ID" value="KAF8777992.1"/>
    <property type="molecule type" value="Genomic_DNA"/>
</dbReference>
<comment type="caution">
    <text evidence="2">The sequence shown here is derived from an EMBL/GenBank/DDBJ whole genome shotgun (WGS) entry which is preliminary data.</text>
</comment>
<gene>
    <name evidence="2" type="ORF">HNY73_014769</name>
</gene>
<keyword evidence="3" id="KW-1185">Reference proteome</keyword>
<accession>A0A8T0EQ17</accession>
<feature type="domain" description="FAS1" evidence="1">
    <location>
        <begin position="283"/>
        <end position="425"/>
    </location>
</feature>
<dbReference type="GO" id="GO:0005615">
    <property type="term" value="C:extracellular space"/>
    <property type="evidence" value="ECO:0007669"/>
    <property type="project" value="TreeGrafter"/>
</dbReference>
<sequence>MVNRDEVLRKLLQYWPVTVFAPTNDAVEKSNEWIVGRENKVVSYHVLNQVAEKASFPFKSPTSLAGSPPLYLQVKEGPWKDYFVNNAKILRSEDYISQDGTKQLLYVIDEILQPYVSSTSLPPTALDLLDKPELYDIREPLSAFDFRVKQEGLQELFMREGNNTFFLPVGAGVGHSFNRQQEVDKWVIRGHVIPRTILFTRLVSFDSYPSEAYGDDIKVELTIINESNAMGNSYSLYAQSNTIHSDYRHKKGVVMAKILKPNIPVKNGVVHLIESPLMIIDITVWKFLQNEKDGRLSEFLDLVNYAPDFKEILMSSQEKTLFAPSNEAIRQLPAEAVATIKTNITAITNLLKLHLVMKSVSTDDVLYGRYKDFISADNRNSLYFRILGDEKNKTLTVDGVGVKAAAIQADIGAVDGMVHIIDRLLGMPYQTVYLKLASDPDLKITYELAEQDDWASLLNAYEKRFTFFVPGNEAWEQLRNEMPTELDRHLVVNRELRSTDLERLKDIQMVHGNFKVIHSGYPNGKRNISGGLPPLGELLLEWEGLQARIIRPDVQAVNGVIHVIDRVMMKRRDLTKSESSIGPRCTGFLVFIPRLYSSRHLVLKTNSQRRRTTRAHNKQIQQHSPRRLWTYNEYSYSPI</sequence>
<evidence type="ECO:0000313" key="2">
    <source>
        <dbReference type="EMBL" id="KAF8777992.1"/>
    </source>
</evidence>
<proteinExistence type="predicted"/>
<dbReference type="InterPro" id="IPR000782">
    <property type="entry name" value="FAS1_domain"/>
</dbReference>
<dbReference type="SUPFAM" id="SSF82153">
    <property type="entry name" value="FAS1 domain"/>
    <property type="match status" value="4"/>
</dbReference>
<dbReference type="AlphaFoldDB" id="A0A8T0EQ17"/>
<dbReference type="GO" id="GO:0007155">
    <property type="term" value="P:cell adhesion"/>
    <property type="evidence" value="ECO:0007669"/>
    <property type="project" value="TreeGrafter"/>
</dbReference>
<evidence type="ECO:0000259" key="1">
    <source>
        <dbReference type="PROSITE" id="PS50213"/>
    </source>
</evidence>
<dbReference type="InterPro" id="IPR036378">
    <property type="entry name" value="FAS1_dom_sf"/>
</dbReference>
<dbReference type="Gene3D" id="2.30.180.10">
    <property type="entry name" value="FAS1 domain"/>
    <property type="match status" value="4"/>
</dbReference>
<feature type="domain" description="FAS1" evidence="1">
    <location>
        <begin position="128"/>
        <end position="277"/>
    </location>
</feature>
<dbReference type="GO" id="GO:0030198">
    <property type="term" value="P:extracellular matrix organization"/>
    <property type="evidence" value="ECO:0007669"/>
    <property type="project" value="TreeGrafter"/>
</dbReference>
<evidence type="ECO:0000313" key="3">
    <source>
        <dbReference type="Proteomes" id="UP000807504"/>
    </source>
</evidence>
<dbReference type="InterPro" id="IPR050904">
    <property type="entry name" value="Adhesion/Biosynth-related"/>
</dbReference>
<dbReference type="PROSITE" id="PS50213">
    <property type="entry name" value="FAS1"/>
    <property type="match status" value="4"/>
</dbReference>
<organism evidence="2 3">
    <name type="scientific">Argiope bruennichi</name>
    <name type="common">Wasp spider</name>
    <name type="synonym">Aranea bruennichi</name>
    <dbReference type="NCBI Taxonomy" id="94029"/>
    <lineage>
        <taxon>Eukaryota</taxon>
        <taxon>Metazoa</taxon>
        <taxon>Ecdysozoa</taxon>
        <taxon>Arthropoda</taxon>
        <taxon>Chelicerata</taxon>
        <taxon>Arachnida</taxon>
        <taxon>Araneae</taxon>
        <taxon>Araneomorphae</taxon>
        <taxon>Entelegynae</taxon>
        <taxon>Araneoidea</taxon>
        <taxon>Araneidae</taxon>
        <taxon>Argiope</taxon>
    </lineage>
</organism>
<dbReference type="GO" id="GO:0031012">
    <property type="term" value="C:extracellular matrix"/>
    <property type="evidence" value="ECO:0007669"/>
    <property type="project" value="TreeGrafter"/>
</dbReference>
<dbReference type="SMART" id="SM00554">
    <property type="entry name" value="FAS1"/>
    <property type="match status" value="4"/>
</dbReference>
<feature type="domain" description="FAS1" evidence="1">
    <location>
        <begin position="1"/>
        <end position="108"/>
    </location>
</feature>
<reference evidence="2" key="2">
    <citation type="submission" date="2020-06" db="EMBL/GenBank/DDBJ databases">
        <authorList>
            <person name="Sheffer M."/>
        </authorList>
    </citation>
    <scope>NUCLEOTIDE SEQUENCE</scope>
</reference>
<feature type="domain" description="FAS1" evidence="1">
    <location>
        <begin position="429"/>
        <end position="568"/>
    </location>
</feature>
<protein>
    <submittedName>
        <fullName evidence="2">Fasciclin-1 like protein</fullName>
    </submittedName>
</protein>
<name>A0A8T0EQ17_ARGBR</name>
<dbReference type="PANTHER" id="PTHR10900">
    <property type="entry name" value="PERIOSTIN-RELATED"/>
    <property type="match status" value="1"/>
</dbReference>
<reference evidence="2" key="1">
    <citation type="journal article" date="2020" name="bioRxiv">
        <title>Chromosome-level reference genome of the European wasp spider Argiope bruennichi: a resource for studies on range expansion and evolutionary adaptation.</title>
        <authorList>
            <person name="Sheffer M.M."/>
            <person name="Hoppe A."/>
            <person name="Krehenwinkel H."/>
            <person name="Uhl G."/>
            <person name="Kuss A.W."/>
            <person name="Jensen L."/>
            <person name="Jensen C."/>
            <person name="Gillespie R.G."/>
            <person name="Hoff K.J."/>
            <person name="Prost S."/>
        </authorList>
    </citation>
    <scope>NUCLEOTIDE SEQUENCE</scope>
</reference>
<dbReference type="Proteomes" id="UP000807504">
    <property type="component" value="Unassembled WGS sequence"/>
</dbReference>
<dbReference type="PANTHER" id="PTHR10900:SF124">
    <property type="entry name" value="FI05614P"/>
    <property type="match status" value="1"/>
</dbReference>
<dbReference type="Pfam" id="PF02469">
    <property type="entry name" value="Fasciclin"/>
    <property type="match status" value="4"/>
</dbReference>